<comment type="caution">
    <text evidence="1">The sequence shown here is derived from an EMBL/GenBank/DDBJ whole genome shotgun (WGS) entry which is preliminary data.</text>
</comment>
<reference evidence="1" key="2">
    <citation type="journal article" date="2023" name="IMA Fungus">
        <title>Comparative genomic study of the Penicillium genus elucidates a diverse pangenome and 15 lateral gene transfer events.</title>
        <authorList>
            <person name="Petersen C."/>
            <person name="Sorensen T."/>
            <person name="Nielsen M.R."/>
            <person name="Sondergaard T.E."/>
            <person name="Sorensen J.L."/>
            <person name="Fitzpatrick D.A."/>
            <person name="Frisvad J.C."/>
            <person name="Nielsen K.L."/>
        </authorList>
    </citation>
    <scope>NUCLEOTIDE SEQUENCE</scope>
    <source>
        <strain evidence="1">IBT 15544</strain>
    </source>
</reference>
<dbReference type="SUPFAM" id="SSF51905">
    <property type="entry name" value="FAD/NAD(P)-binding domain"/>
    <property type="match status" value="1"/>
</dbReference>
<evidence type="ECO:0000313" key="2">
    <source>
        <dbReference type="Proteomes" id="UP001150904"/>
    </source>
</evidence>
<evidence type="ECO:0008006" key="3">
    <source>
        <dbReference type="Google" id="ProtNLM"/>
    </source>
</evidence>
<dbReference type="Gene3D" id="3.50.50.60">
    <property type="entry name" value="FAD/NAD(P)-binding domain"/>
    <property type="match status" value="1"/>
</dbReference>
<dbReference type="RefSeq" id="XP_058310257.1">
    <property type="nucleotide sequence ID" value="XM_058450795.1"/>
</dbReference>
<name>A0A9W9T755_9EURO</name>
<dbReference type="Proteomes" id="UP001150904">
    <property type="component" value="Unassembled WGS sequence"/>
</dbReference>
<dbReference type="EMBL" id="JAPQKR010000008">
    <property type="protein sequence ID" value="KAJ5212087.1"/>
    <property type="molecule type" value="Genomic_DNA"/>
</dbReference>
<gene>
    <name evidence="1" type="ORF">N7498_003733</name>
</gene>
<evidence type="ECO:0000313" key="1">
    <source>
        <dbReference type="EMBL" id="KAJ5212087.1"/>
    </source>
</evidence>
<dbReference type="InterPro" id="IPR036188">
    <property type="entry name" value="FAD/NAD-bd_sf"/>
</dbReference>
<organism evidence="1 2">
    <name type="scientific">Penicillium cinerascens</name>
    <dbReference type="NCBI Taxonomy" id="70096"/>
    <lineage>
        <taxon>Eukaryota</taxon>
        <taxon>Fungi</taxon>
        <taxon>Dikarya</taxon>
        <taxon>Ascomycota</taxon>
        <taxon>Pezizomycotina</taxon>
        <taxon>Eurotiomycetes</taxon>
        <taxon>Eurotiomycetidae</taxon>
        <taxon>Eurotiales</taxon>
        <taxon>Aspergillaceae</taxon>
        <taxon>Penicillium</taxon>
    </lineage>
</organism>
<accession>A0A9W9T755</accession>
<protein>
    <recommendedName>
        <fullName evidence="3">FAD-binding domain-containing protein</fullName>
    </recommendedName>
</protein>
<sequence>MAPFKHRVQLGSQPEVGELVEVAGGSVFHGDIVVGADGIHSKVRQEMQRITSEDTSWNDLFCDDEDEVSIAIGSTDRRVGLAFWPAFSSYRLDLRIYSV</sequence>
<proteinExistence type="predicted"/>
<reference evidence="1" key="1">
    <citation type="submission" date="2022-12" db="EMBL/GenBank/DDBJ databases">
        <authorList>
            <person name="Petersen C."/>
        </authorList>
    </citation>
    <scope>NUCLEOTIDE SEQUENCE</scope>
    <source>
        <strain evidence="1">IBT 15544</strain>
    </source>
</reference>
<dbReference type="OrthoDB" id="2431938at2759"/>
<dbReference type="AlphaFoldDB" id="A0A9W9T755"/>
<dbReference type="GeneID" id="83178096"/>
<keyword evidence="2" id="KW-1185">Reference proteome</keyword>